<proteinExistence type="predicted"/>
<dbReference type="AlphaFoldDB" id="A0A633LFP0"/>
<gene>
    <name evidence="1" type="ORF">GC738_22780</name>
</gene>
<dbReference type="EMBL" id="AAMHAO010000009">
    <property type="protein sequence ID" value="EDH2826544.1"/>
    <property type="molecule type" value="Genomic_DNA"/>
</dbReference>
<protein>
    <submittedName>
        <fullName evidence="1">Uncharacterized protein</fullName>
    </submittedName>
</protein>
<accession>A0A633LFP0</accession>
<comment type="caution">
    <text evidence="1">The sequence shown here is derived from an EMBL/GenBank/DDBJ whole genome shotgun (WGS) entry which is preliminary data.</text>
</comment>
<evidence type="ECO:0000313" key="1">
    <source>
        <dbReference type="EMBL" id="EDH2826544.1"/>
    </source>
</evidence>
<name>A0A633LFP0_SALER</name>
<sequence>MTGTDNLNNLLDEQEQRKLFCKREQLVTLVFSPAGESWTECLQWLLMTGGFCSPLFRDEAARALEILTGYTGREVEEHLASVTAWNDHSAGS</sequence>
<reference evidence="1" key="1">
    <citation type="submission" date="2019-10" db="EMBL/GenBank/DDBJ databases">
        <authorList>
            <consortium name="PulseNet: The National Subtyping Network for Foodborne Disease Surveillance"/>
            <person name="Tarr C.L."/>
            <person name="Trees E."/>
            <person name="Katz L.S."/>
            <person name="Carleton-Romer H.A."/>
            <person name="Stroika S."/>
            <person name="Kucerova Z."/>
            <person name="Roache K.F."/>
            <person name="Sabol A.L."/>
            <person name="Besser J."/>
            <person name="Gerner-Smidt P."/>
        </authorList>
    </citation>
    <scope>NUCLEOTIDE SEQUENCE</scope>
    <source>
        <strain evidence="1">PNUSAS107973</strain>
    </source>
</reference>
<organism evidence="1">
    <name type="scientific">Salmonella enterica</name>
    <name type="common">Salmonella choleraesuis</name>
    <dbReference type="NCBI Taxonomy" id="28901"/>
    <lineage>
        <taxon>Bacteria</taxon>
        <taxon>Pseudomonadati</taxon>
        <taxon>Pseudomonadota</taxon>
        <taxon>Gammaproteobacteria</taxon>
        <taxon>Enterobacterales</taxon>
        <taxon>Enterobacteriaceae</taxon>
        <taxon>Salmonella</taxon>
    </lineage>
</organism>